<reference evidence="2 3" key="1">
    <citation type="journal article" date="2013" name="PLoS Genet.">
        <title>The genome and development-dependent transcriptomes of Pyronema confluens: a window into fungal evolution.</title>
        <authorList>
            <person name="Traeger S."/>
            <person name="Altegoer F."/>
            <person name="Freitag M."/>
            <person name="Gabaldon T."/>
            <person name="Kempken F."/>
            <person name="Kumar A."/>
            <person name="Marcet-Houben M."/>
            <person name="Poggeler S."/>
            <person name="Stajich J.E."/>
            <person name="Nowrousian M."/>
        </authorList>
    </citation>
    <scope>NUCLEOTIDE SEQUENCE [LARGE SCALE GENOMIC DNA]</scope>
    <source>
        <strain evidence="3">CBS 100304</strain>
        <tissue evidence="2">Vegetative mycelium</tissue>
    </source>
</reference>
<feature type="compositionally biased region" description="Low complexity" evidence="1">
    <location>
        <begin position="103"/>
        <end position="117"/>
    </location>
</feature>
<organism evidence="2 3">
    <name type="scientific">Pyronema omphalodes (strain CBS 100304)</name>
    <name type="common">Pyronema confluens</name>
    <dbReference type="NCBI Taxonomy" id="1076935"/>
    <lineage>
        <taxon>Eukaryota</taxon>
        <taxon>Fungi</taxon>
        <taxon>Dikarya</taxon>
        <taxon>Ascomycota</taxon>
        <taxon>Pezizomycotina</taxon>
        <taxon>Pezizomycetes</taxon>
        <taxon>Pezizales</taxon>
        <taxon>Pyronemataceae</taxon>
        <taxon>Pyronema</taxon>
    </lineage>
</organism>
<dbReference type="Proteomes" id="UP000018144">
    <property type="component" value="Unassembled WGS sequence"/>
</dbReference>
<proteinExistence type="predicted"/>
<dbReference type="OrthoDB" id="10265389at2759"/>
<dbReference type="GO" id="GO:0030014">
    <property type="term" value="C:CCR4-NOT complex"/>
    <property type="evidence" value="ECO:0007669"/>
    <property type="project" value="InterPro"/>
</dbReference>
<accession>U4KZT4</accession>
<feature type="region of interest" description="Disordered" evidence="1">
    <location>
        <begin position="239"/>
        <end position="279"/>
    </location>
</feature>
<dbReference type="Pfam" id="PF10155">
    <property type="entry name" value="CNOT11"/>
    <property type="match status" value="1"/>
</dbReference>
<evidence type="ECO:0000313" key="2">
    <source>
        <dbReference type="EMBL" id="CCX08030.1"/>
    </source>
</evidence>
<feature type="compositionally biased region" description="Low complexity" evidence="1">
    <location>
        <begin position="254"/>
        <end position="266"/>
    </location>
</feature>
<dbReference type="eggNOG" id="ENOG502SZQ5">
    <property type="taxonomic scope" value="Eukaryota"/>
</dbReference>
<name>U4KZT4_PYROM</name>
<sequence>MTSTALLSPSLTNLLLPFTQRFELTADNFQRRIEHDPEGYFRRVCELLNTLEFLSSSQDPVRHLREVREGTIVSPNGSVNGGGPGTTHGGNGNGNGIKMVTPNGRNGASNANANGSSPKPESSPGASNKDAETLLAIMLNSEYVLYKLYSAHPIDMNPALSHWVGDCKKFDKYEREYRESNKEWGIKERVLKIRQAFVKGILLGEGKGFSKMTPQDVAILGKEYKIDLKTFHDALCRQGNYPSPPSSRSPSPSPRSFTPASATSPSQRPQSPDPNDITPKLLLSHQSSLHEVHSGHITVHLFTQPHLTATIPLSFVSPDSLAGMLQYNPKLTRIFVEEILKWGSDEQRVVCLQSLQSLKLGIKEAELLNDLARIVGRGDGGRGDWDGIEEEKEVRMERQVKAVQAVSTPTAWVIERIEKVVRELKGMEVWRVNEKVRLIHDTVEKWIRELEKKENTHPKQDLQRDIQLIVLFIQSVLREGGCEVQDLFYTVQGFGTRYLWCREARELMVMVCGGPGQGQ</sequence>
<evidence type="ECO:0000256" key="1">
    <source>
        <dbReference type="SAM" id="MobiDB-lite"/>
    </source>
</evidence>
<dbReference type="EMBL" id="HF935389">
    <property type="protein sequence ID" value="CCX08030.1"/>
    <property type="molecule type" value="Genomic_DNA"/>
</dbReference>
<feature type="compositionally biased region" description="Pro residues" evidence="1">
    <location>
        <begin position="242"/>
        <end position="253"/>
    </location>
</feature>
<dbReference type="AlphaFoldDB" id="U4KZT4"/>
<protein>
    <submittedName>
        <fullName evidence="2">Uncharacterized protein</fullName>
    </submittedName>
</protein>
<evidence type="ECO:0000313" key="3">
    <source>
        <dbReference type="Proteomes" id="UP000018144"/>
    </source>
</evidence>
<feature type="compositionally biased region" description="Gly residues" evidence="1">
    <location>
        <begin position="79"/>
        <end position="95"/>
    </location>
</feature>
<gene>
    <name evidence="2" type="ORF">PCON_07619</name>
</gene>
<dbReference type="STRING" id="1076935.U4KZT4"/>
<dbReference type="InterPro" id="IPR019312">
    <property type="entry name" value="CNOT11"/>
</dbReference>
<feature type="region of interest" description="Disordered" evidence="1">
    <location>
        <begin position="72"/>
        <end position="128"/>
    </location>
</feature>
<keyword evidence="3" id="KW-1185">Reference proteome</keyword>